<name>A0A0S3J2S5_9CUCU</name>
<dbReference type="GO" id="GO:0015276">
    <property type="term" value="F:ligand-gated monoatomic ion channel activity"/>
    <property type="evidence" value="ECO:0007669"/>
    <property type="project" value="InterPro"/>
</dbReference>
<evidence type="ECO:0000256" key="1">
    <source>
        <dbReference type="ARBA" id="ARBA00004651"/>
    </source>
</evidence>
<proteinExistence type="evidence at transcript level"/>
<evidence type="ECO:0000256" key="9">
    <source>
        <dbReference type="SAM" id="Phobius"/>
    </source>
</evidence>
<keyword evidence="10" id="KW-0732">Signal</keyword>
<sequence length="483" mass="55863">MLNSLTLFMILFLNFSSAMKNYTEIINIVDELLTKQNIPSEVTAYLCWSKVLKANLFKRLSASNILTKIIATDDIVDLFPSEYQIYLVDLDCEGSNEILKKAQRKKLFSRPFRWVFCGNIEQPLFNDLYFGVDSRIFFIDNAGSEYHIKMPYKREKNSKKFTVNDLAEWNSLQGFTRFDEFAAARNRTDLFGMNINISCVYTDSDTLNHLEDYRNIHIDPLTKLSWILVHHLMSILNASATVIFRNTWGYRDSNTSLFSGMIGDLQTGEAELGGTASFFTIDRIDVVEFYASSAPTYMKFIFRAPPLSYVTNVFTLPFHTYVWYCSFLLLVLIFFAIYVIVKWEWKDVVFREKLERMHDGSISPLRPTFFSVLLMEIGAITQQGTDSEPKSNAGRIATIFTFIALMFMYTSYSANIVALLQSTTESIRTLEDLLNYRISLGVQDIVYAHHYFEVRIQLSIDSYPNQTPGLKWLNTQDLGKLWR</sequence>
<dbReference type="GO" id="GO:0050906">
    <property type="term" value="P:detection of stimulus involved in sensory perception"/>
    <property type="evidence" value="ECO:0007669"/>
    <property type="project" value="UniProtKB-ARBA"/>
</dbReference>
<evidence type="ECO:0000256" key="2">
    <source>
        <dbReference type="ARBA" id="ARBA00008685"/>
    </source>
</evidence>
<evidence type="ECO:0000259" key="11">
    <source>
        <dbReference type="Pfam" id="PF00060"/>
    </source>
</evidence>
<keyword evidence="4 9" id="KW-0812">Transmembrane</keyword>
<evidence type="ECO:0000256" key="3">
    <source>
        <dbReference type="ARBA" id="ARBA00022475"/>
    </source>
</evidence>
<dbReference type="GO" id="GO:0005886">
    <property type="term" value="C:plasma membrane"/>
    <property type="evidence" value="ECO:0007669"/>
    <property type="project" value="UniProtKB-SubCell"/>
</dbReference>
<evidence type="ECO:0000256" key="6">
    <source>
        <dbReference type="ARBA" id="ARBA00023136"/>
    </source>
</evidence>
<dbReference type="AlphaFoldDB" id="A0A0S3J2S5"/>
<keyword evidence="8" id="KW-0325">Glycoprotein</keyword>
<keyword evidence="6 9" id="KW-0472">Membrane</keyword>
<keyword evidence="7 12" id="KW-0675">Receptor</keyword>
<reference evidence="12" key="1">
    <citation type="journal article" date="2015" name="BMC Genomics">
        <title>Candidate chemosensory genes identified in Colaphellus bowringi by antennal transcriptome analysis.</title>
        <authorList>
            <person name="Li X.M."/>
            <person name="Zhu X.Y."/>
            <person name="Wang Z.Q."/>
            <person name="Wang Y."/>
            <person name="He P."/>
            <person name="Chen G."/>
            <person name="Sun L."/>
            <person name="Deng D.G."/>
            <person name="Zhang Y.N."/>
        </authorList>
    </citation>
    <scope>NUCLEOTIDE SEQUENCE</scope>
</reference>
<evidence type="ECO:0000256" key="5">
    <source>
        <dbReference type="ARBA" id="ARBA00022989"/>
    </source>
</evidence>
<comment type="similarity">
    <text evidence="2">Belongs to the glutamate-gated ion channel (TC 1.A.10.1) family.</text>
</comment>
<dbReference type="Gene3D" id="3.40.190.10">
    <property type="entry name" value="Periplasmic binding protein-like II"/>
    <property type="match status" value="1"/>
</dbReference>
<feature type="transmembrane region" description="Helical" evidence="9">
    <location>
        <begin position="393"/>
        <end position="420"/>
    </location>
</feature>
<accession>A0A0S3J2S5</accession>
<dbReference type="PANTHER" id="PTHR42643:SF33">
    <property type="entry name" value="GLUTAMATE RECEPTOR 2-LIKE PROTEIN"/>
    <property type="match status" value="1"/>
</dbReference>
<feature type="chain" id="PRO_5006612701" evidence="10">
    <location>
        <begin position="19"/>
        <end position="483"/>
    </location>
</feature>
<dbReference type="InterPro" id="IPR001320">
    <property type="entry name" value="Iontro_rcpt_C"/>
</dbReference>
<feature type="signal peptide" evidence="10">
    <location>
        <begin position="1"/>
        <end position="18"/>
    </location>
</feature>
<feature type="domain" description="Ionotropic glutamate receptor C-terminal" evidence="11">
    <location>
        <begin position="321"/>
        <end position="435"/>
    </location>
</feature>
<feature type="transmembrane region" description="Helical" evidence="9">
    <location>
        <begin position="321"/>
        <end position="341"/>
    </location>
</feature>
<dbReference type="PANTHER" id="PTHR42643">
    <property type="entry name" value="IONOTROPIC RECEPTOR 20A-RELATED"/>
    <property type="match status" value="1"/>
</dbReference>
<dbReference type="SUPFAM" id="SSF53850">
    <property type="entry name" value="Periplasmic binding protein-like II"/>
    <property type="match status" value="1"/>
</dbReference>
<keyword evidence="5 9" id="KW-1133">Transmembrane helix</keyword>
<reference evidence="12" key="2">
    <citation type="submission" date="2015-08" db="EMBL/GenBank/DDBJ databases">
        <authorList>
            <person name="Babu N.S."/>
            <person name="Beckwith C.J."/>
            <person name="Beseler K.G."/>
            <person name="Brison A."/>
            <person name="Carone J.V."/>
            <person name="Caskin T.P."/>
            <person name="Diamond M."/>
            <person name="Durham M.E."/>
            <person name="Foxe J.M."/>
            <person name="Go M."/>
            <person name="Henderson B.A."/>
            <person name="Jones I.B."/>
            <person name="McGettigan J.A."/>
            <person name="Micheletti S.J."/>
            <person name="Nasrallah M.E."/>
            <person name="Ortiz D."/>
            <person name="Piller C.R."/>
            <person name="Privatt S.R."/>
            <person name="Schneider S.L."/>
            <person name="Sharp S."/>
            <person name="Smith T.C."/>
            <person name="Stanton J.D."/>
            <person name="Ullery H.E."/>
            <person name="Wilson R.J."/>
            <person name="Serrano M.G."/>
            <person name="Buck G."/>
            <person name="Lee V."/>
            <person name="Wang Y."/>
            <person name="Carvalho R."/>
            <person name="Voegtly L."/>
            <person name="Shi R."/>
            <person name="Duckworth R."/>
            <person name="Johnson A."/>
            <person name="Loviza R."/>
            <person name="Walstead R."/>
            <person name="Shah Z."/>
            <person name="Kiflezghi M."/>
            <person name="Wade K."/>
            <person name="Ball S.L."/>
            <person name="Bradley K.W."/>
            <person name="Asai D.J."/>
            <person name="Bowman C.A."/>
            <person name="Russell D.A."/>
            <person name="Pope W.H."/>
            <person name="Jacobs-Sera D."/>
            <person name="Hendrix R.W."/>
            <person name="Hatfull G.F."/>
        </authorList>
    </citation>
    <scope>NUCLEOTIDE SEQUENCE</scope>
</reference>
<dbReference type="Pfam" id="PF00060">
    <property type="entry name" value="Lig_chan"/>
    <property type="match status" value="1"/>
</dbReference>
<organism evidence="12">
    <name type="scientific">Colaphellus bowringi</name>
    <dbReference type="NCBI Taxonomy" id="561076"/>
    <lineage>
        <taxon>Eukaryota</taxon>
        <taxon>Metazoa</taxon>
        <taxon>Ecdysozoa</taxon>
        <taxon>Arthropoda</taxon>
        <taxon>Hexapoda</taxon>
        <taxon>Insecta</taxon>
        <taxon>Pterygota</taxon>
        <taxon>Neoptera</taxon>
        <taxon>Endopterygota</taxon>
        <taxon>Coleoptera</taxon>
        <taxon>Polyphaga</taxon>
        <taxon>Cucujiformia</taxon>
        <taxon>Chrysomeloidea</taxon>
        <taxon>Chrysomelidae</taxon>
        <taxon>Chrysomelinae</taxon>
        <taxon>Chrysomelini</taxon>
        <taxon>Colaphellus</taxon>
    </lineage>
</organism>
<dbReference type="EMBL" id="KT381531">
    <property type="protein sequence ID" value="ALR72537.1"/>
    <property type="molecule type" value="mRNA"/>
</dbReference>
<feature type="transmembrane region" description="Helical" evidence="9">
    <location>
        <begin position="362"/>
        <end position="381"/>
    </location>
</feature>
<evidence type="ECO:0000313" key="12">
    <source>
        <dbReference type="EMBL" id="ALR72537.1"/>
    </source>
</evidence>
<dbReference type="InterPro" id="IPR052192">
    <property type="entry name" value="Insect_Ionotropic_Sensory_Rcpt"/>
</dbReference>
<evidence type="ECO:0000256" key="4">
    <source>
        <dbReference type="ARBA" id="ARBA00022692"/>
    </source>
</evidence>
<comment type="subcellular location">
    <subcellularLocation>
        <location evidence="1">Cell membrane</location>
        <topology evidence="1">Multi-pass membrane protein</topology>
    </subcellularLocation>
</comment>
<evidence type="ECO:0000256" key="8">
    <source>
        <dbReference type="ARBA" id="ARBA00023180"/>
    </source>
</evidence>
<protein>
    <submittedName>
        <fullName evidence="12">Ionotropic receptor 75q</fullName>
    </submittedName>
</protein>
<keyword evidence="3" id="KW-1003">Cell membrane</keyword>
<evidence type="ECO:0000256" key="10">
    <source>
        <dbReference type="SAM" id="SignalP"/>
    </source>
</evidence>
<evidence type="ECO:0000256" key="7">
    <source>
        <dbReference type="ARBA" id="ARBA00023170"/>
    </source>
</evidence>
<dbReference type="Gene3D" id="1.10.287.70">
    <property type="match status" value="1"/>
</dbReference>